<name>A0A451BB08_9GAMM</name>
<gene>
    <name evidence="2" type="ORF">BECKMB1821G_GA0114241_102525</name>
    <name evidence="4" type="ORF">BECKMB1821H_GA0114242_102325</name>
    <name evidence="3" type="ORF">BECKMB1821I_GA0114274_102325</name>
</gene>
<dbReference type="EMBL" id="CAADGH010000023">
    <property type="protein sequence ID" value="VFK75473.1"/>
    <property type="molecule type" value="Genomic_DNA"/>
</dbReference>
<sequence>MSKILDKSSLAIRKLRRRRFSVAAISRACIYEEVLPPFKMKSEEVECQGKEIDQQIKRLGKQIGGFGGKFGLFQDDQVPLSMEPILIERFGMIAIALRLRIGKNGEKTARRWRSMCWPGSTTQSIRPSWWRSKAKSSGSPSNSYGNCIKTYSLYRIPSDTLGWDNNHAPD</sequence>
<dbReference type="AlphaFoldDB" id="A0A451BB08"/>
<evidence type="ECO:0000313" key="3">
    <source>
        <dbReference type="EMBL" id="VFK31417.1"/>
    </source>
</evidence>
<reference evidence="4" key="1">
    <citation type="submission" date="2019-02" db="EMBL/GenBank/DDBJ databases">
        <authorList>
            <person name="Gruber-Vodicka R. H."/>
            <person name="Seah K. B. B."/>
        </authorList>
    </citation>
    <scope>NUCLEOTIDE SEQUENCE</scope>
    <source>
        <strain evidence="2">BECK_BZ197</strain>
        <strain evidence="4">BECK_BZ198</strain>
        <strain evidence="3">BECK_BZ199</strain>
    </source>
</reference>
<evidence type="ECO:0000313" key="4">
    <source>
        <dbReference type="EMBL" id="VFK75473.1"/>
    </source>
</evidence>
<protein>
    <submittedName>
        <fullName evidence="4">Uncharacterized protein</fullName>
    </submittedName>
</protein>
<dbReference type="EMBL" id="CAADFO010000025">
    <property type="protein sequence ID" value="VFK27114.1"/>
    <property type="molecule type" value="Genomic_DNA"/>
</dbReference>
<dbReference type="EMBL" id="CAADFQ010000023">
    <property type="protein sequence ID" value="VFK31417.1"/>
    <property type="molecule type" value="Genomic_DNA"/>
</dbReference>
<evidence type="ECO:0000313" key="2">
    <source>
        <dbReference type="EMBL" id="VFK27114.1"/>
    </source>
</evidence>
<organism evidence="4">
    <name type="scientific">Candidatus Kentrum sp. MB</name>
    <dbReference type="NCBI Taxonomy" id="2138164"/>
    <lineage>
        <taxon>Bacteria</taxon>
        <taxon>Pseudomonadati</taxon>
        <taxon>Pseudomonadota</taxon>
        <taxon>Gammaproteobacteria</taxon>
        <taxon>Candidatus Kentrum</taxon>
    </lineage>
</organism>
<accession>A0A451BB08</accession>
<evidence type="ECO:0000256" key="1">
    <source>
        <dbReference type="SAM" id="MobiDB-lite"/>
    </source>
</evidence>
<proteinExistence type="predicted"/>
<feature type="region of interest" description="Disordered" evidence="1">
    <location>
        <begin position="122"/>
        <end position="142"/>
    </location>
</feature>